<dbReference type="SUPFAM" id="SSF48498">
    <property type="entry name" value="Tetracyclin repressor-like, C-terminal domain"/>
    <property type="match status" value="1"/>
</dbReference>
<dbReference type="EMBL" id="CP157743">
    <property type="protein sequence ID" value="XBS21228.1"/>
    <property type="molecule type" value="Genomic_DNA"/>
</dbReference>
<dbReference type="InterPro" id="IPR001647">
    <property type="entry name" value="HTH_TetR"/>
</dbReference>
<evidence type="ECO:0000256" key="1">
    <source>
        <dbReference type="ARBA" id="ARBA00023015"/>
    </source>
</evidence>
<dbReference type="AlphaFoldDB" id="A0AAU7NWB3"/>
<dbReference type="SUPFAM" id="SSF46689">
    <property type="entry name" value="Homeodomain-like"/>
    <property type="match status" value="1"/>
</dbReference>
<dbReference type="RefSeq" id="WP_305909786.1">
    <property type="nucleotide sequence ID" value="NZ_CP157743.1"/>
</dbReference>
<proteinExistence type="predicted"/>
<organism evidence="6 7">
    <name type="scientific">Methylomarinum roseum</name>
    <dbReference type="NCBI Taxonomy" id="3067653"/>
    <lineage>
        <taxon>Bacteria</taxon>
        <taxon>Pseudomonadati</taxon>
        <taxon>Pseudomonadota</taxon>
        <taxon>Gammaproteobacteria</taxon>
        <taxon>Methylococcales</taxon>
        <taxon>Methylococcaceae</taxon>
        <taxon>Methylomarinum</taxon>
    </lineage>
</organism>
<accession>A0AAU7NWB3</accession>
<dbReference type="GO" id="GO:0003677">
    <property type="term" value="F:DNA binding"/>
    <property type="evidence" value="ECO:0007669"/>
    <property type="project" value="UniProtKB-UniRule"/>
</dbReference>
<dbReference type="PRINTS" id="PR00455">
    <property type="entry name" value="HTHTETR"/>
</dbReference>
<evidence type="ECO:0000256" key="2">
    <source>
        <dbReference type="ARBA" id="ARBA00023125"/>
    </source>
</evidence>
<feature type="DNA-binding region" description="H-T-H motif" evidence="4">
    <location>
        <begin position="27"/>
        <end position="46"/>
    </location>
</feature>
<dbReference type="InterPro" id="IPR009057">
    <property type="entry name" value="Homeodomain-like_sf"/>
</dbReference>
<keyword evidence="3" id="KW-0804">Transcription</keyword>
<dbReference type="Pfam" id="PF00440">
    <property type="entry name" value="TetR_N"/>
    <property type="match status" value="1"/>
</dbReference>
<protein>
    <submittedName>
        <fullName evidence="6">TetR/AcrR family transcriptional regulator</fullName>
    </submittedName>
</protein>
<name>A0AAU7NWB3_9GAMM</name>
<dbReference type="PROSITE" id="PS50977">
    <property type="entry name" value="HTH_TETR_2"/>
    <property type="match status" value="1"/>
</dbReference>
<keyword evidence="7" id="KW-1185">Reference proteome</keyword>
<reference evidence="6 7" key="1">
    <citation type="journal article" date="2024" name="Microbiology">
        <title>Methylomarinum rosea sp. nov., a novel halophilic methanotrophic bacterium from the hypersaline Lake Elton.</title>
        <authorList>
            <person name="Suleimanov R.Z."/>
            <person name="Oshkin I.Y."/>
            <person name="Danilova O.V."/>
            <person name="Suzina N.E."/>
            <person name="Dedysh S.N."/>
        </authorList>
    </citation>
    <scope>NUCLEOTIDE SEQUENCE [LARGE SCALE GENOMIC DNA]</scope>
    <source>
        <strain evidence="6 7">Ch1-1</strain>
    </source>
</reference>
<dbReference type="InterPro" id="IPR036271">
    <property type="entry name" value="Tet_transcr_reg_TetR-rel_C_sf"/>
</dbReference>
<dbReference type="InterPro" id="IPR054156">
    <property type="entry name" value="YxaF_TetR_C"/>
</dbReference>
<dbReference type="KEGG" id="mech:Q9L42_003650"/>
<evidence type="ECO:0000256" key="3">
    <source>
        <dbReference type="ARBA" id="ARBA00023163"/>
    </source>
</evidence>
<feature type="domain" description="HTH tetR-type" evidence="5">
    <location>
        <begin position="4"/>
        <end position="64"/>
    </location>
</feature>
<dbReference type="Pfam" id="PF21993">
    <property type="entry name" value="TetR_C_13_2"/>
    <property type="match status" value="1"/>
</dbReference>
<evidence type="ECO:0000256" key="4">
    <source>
        <dbReference type="PROSITE-ProRule" id="PRU00335"/>
    </source>
</evidence>
<dbReference type="PANTHER" id="PTHR47506:SF1">
    <property type="entry name" value="HTH-TYPE TRANSCRIPTIONAL REGULATOR YJDC"/>
    <property type="match status" value="1"/>
</dbReference>
<sequence>MRTTIKKDAIVETAYRLFKENGFYATGVDLIMREAAVSKRTLYKYYPTKNALILAVLEHYRASYQQHIDELLENAQEDARDKIRAIFNDAAGWFGDVNFHGCLAVNAMGEFADKDEAIENACRQFKQWEVGVLTELCTAMGADQAGQLAYKLFVLLEGMSAIAQVNKGVCPVDMIALAEQVIDAHLSAD</sequence>
<evidence type="ECO:0000313" key="6">
    <source>
        <dbReference type="EMBL" id="XBS21228.1"/>
    </source>
</evidence>
<keyword evidence="1" id="KW-0805">Transcription regulation</keyword>
<dbReference type="Proteomes" id="UP001225378">
    <property type="component" value="Chromosome"/>
</dbReference>
<keyword evidence="2 4" id="KW-0238">DNA-binding</keyword>
<dbReference type="Gene3D" id="1.10.357.10">
    <property type="entry name" value="Tetracycline Repressor, domain 2"/>
    <property type="match status" value="1"/>
</dbReference>
<evidence type="ECO:0000313" key="7">
    <source>
        <dbReference type="Proteomes" id="UP001225378"/>
    </source>
</evidence>
<dbReference type="PANTHER" id="PTHR47506">
    <property type="entry name" value="TRANSCRIPTIONAL REGULATORY PROTEIN"/>
    <property type="match status" value="1"/>
</dbReference>
<gene>
    <name evidence="6" type="ORF">Q9L42_003650</name>
</gene>
<evidence type="ECO:0000259" key="5">
    <source>
        <dbReference type="PROSITE" id="PS50977"/>
    </source>
</evidence>